<comment type="caution">
    <text evidence="3">The sequence shown here is derived from an EMBL/GenBank/DDBJ whole genome shotgun (WGS) entry which is preliminary data.</text>
</comment>
<keyword evidence="2" id="KW-0812">Transmembrane</keyword>
<accession>A0A9W8PCB9</accession>
<protein>
    <submittedName>
        <fullName evidence="3">Uncharacterized protein</fullName>
    </submittedName>
</protein>
<evidence type="ECO:0000256" key="1">
    <source>
        <dbReference type="SAM" id="MobiDB-lite"/>
    </source>
</evidence>
<organism evidence="3 4">
    <name type="scientific">Lentinula detonsa</name>
    <dbReference type="NCBI Taxonomy" id="2804962"/>
    <lineage>
        <taxon>Eukaryota</taxon>
        <taxon>Fungi</taxon>
        <taxon>Dikarya</taxon>
        <taxon>Basidiomycota</taxon>
        <taxon>Agaricomycotina</taxon>
        <taxon>Agaricomycetes</taxon>
        <taxon>Agaricomycetidae</taxon>
        <taxon>Agaricales</taxon>
        <taxon>Marasmiineae</taxon>
        <taxon>Omphalotaceae</taxon>
        <taxon>Lentinula</taxon>
    </lineage>
</organism>
<keyword evidence="4" id="KW-1185">Reference proteome</keyword>
<dbReference type="EMBL" id="JANVFU010000001">
    <property type="protein sequence ID" value="KAJ3751272.1"/>
    <property type="molecule type" value="Genomic_DNA"/>
</dbReference>
<gene>
    <name evidence="3" type="ORF">DFH05DRAFT_177151</name>
</gene>
<evidence type="ECO:0000256" key="2">
    <source>
        <dbReference type="SAM" id="Phobius"/>
    </source>
</evidence>
<feature type="compositionally biased region" description="Basic and acidic residues" evidence="1">
    <location>
        <begin position="189"/>
        <end position="200"/>
    </location>
</feature>
<feature type="region of interest" description="Disordered" evidence="1">
    <location>
        <begin position="189"/>
        <end position="208"/>
    </location>
</feature>
<dbReference type="Proteomes" id="UP001142393">
    <property type="component" value="Unassembled WGS sequence"/>
</dbReference>
<sequence>MQLYTSAGIGYKTCLIVILGTFSFVFPALIPSLSSSSPPPVDGSPARRNGAYPHVWVKLSFKDRPSNGGMEQEKNDEFAAATRAVQAFLNRAAPDLGFSMLTIDKPVQGYPVADERGNLHFTMSIVPTYEESEVRYEGLINISGSAINGQLSRSDKVVVKVVDDKVKEDIPARTQNGNGKNVKFHVHPDRVTYRPDDPPKELLSPPRRPSLTSLKSWTGWLLGH</sequence>
<keyword evidence="2" id="KW-0472">Membrane</keyword>
<evidence type="ECO:0000313" key="4">
    <source>
        <dbReference type="Proteomes" id="UP001142393"/>
    </source>
</evidence>
<evidence type="ECO:0000313" key="3">
    <source>
        <dbReference type="EMBL" id="KAJ3751272.1"/>
    </source>
</evidence>
<keyword evidence="2" id="KW-1133">Transmembrane helix</keyword>
<reference evidence="3 4" key="1">
    <citation type="journal article" date="2023" name="Proc. Natl. Acad. Sci. U.S.A.">
        <title>A global phylogenomic analysis of the shiitake genus Lentinula.</title>
        <authorList>
            <person name="Sierra-Patev S."/>
            <person name="Min B."/>
            <person name="Naranjo-Ortiz M."/>
            <person name="Looney B."/>
            <person name="Konkel Z."/>
            <person name="Slot J.C."/>
            <person name="Sakamoto Y."/>
            <person name="Steenwyk J.L."/>
            <person name="Rokas A."/>
            <person name="Carro J."/>
            <person name="Camarero S."/>
            <person name="Ferreira P."/>
            <person name="Molpeceres G."/>
            <person name="Ruiz-Duenas F.J."/>
            <person name="Serrano A."/>
            <person name="Henrissat B."/>
            <person name="Drula E."/>
            <person name="Hughes K.W."/>
            <person name="Mata J.L."/>
            <person name="Ishikawa N.K."/>
            <person name="Vargas-Isla R."/>
            <person name="Ushijima S."/>
            <person name="Smith C.A."/>
            <person name="Donoghue J."/>
            <person name="Ahrendt S."/>
            <person name="Andreopoulos W."/>
            <person name="He G."/>
            <person name="LaButti K."/>
            <person name="Lipzen A."/>
            <person name="Ng V."/>
            <person name="Riley R."/>
            <person name="Sandor L."/>
            <person name="Barry K."/>
            <person name="Martinez A.T."/>
            <person name="Xiao Y."/>
            <person name="Gibbons J.G."/>
            <person name="Terashima K."/>
            <person name="Grigoriev I.V."/>
            <person name="Hibbett D."/>
        </authorList>
    </citation>
    <scope>NUCLEOTIDE SEQUENCE [LARGE SCALE GENOMIC DNA]</scope>
    <source>
        <strain evidence="3 4">TFB7810</strain>
    </source>
</reference>
<name>A0A9W8PCB9_9AGAR</name>
<feature type="transmembrane region" description="Helical" evidence="2">
    <location>
        <begin position="9"/>
        <end position="30"/>
    </location>
</feature>
<dbReference type="AlphaFoldDB" id="A0A9W8PCB9"/>
<proteinExistence type="predicted"/>